<dbReference type="EMBL" id="JACRTK010000002">
    <property type="protein sequence ID" value="MBC8590541.1"/>
    <property type="molecule type" value="Genomic_DNA"/>
</dbReference>
<dbReference type="SMART" id="SM00422">
    <property type="entry name" value="HTH_MERR"/>
    <property type="match status" value="1"/>
</dbReference>
<name>A0A926EZI4_9FIRM</name>
<dbReference type="AlphaFoldDB" id="A0A926EZI4"/>
<accession>A0A926EZI4</accession>
<evidence type="ECO:0000313" key="7">
    <source>
        <dbReference type="EMBL" id="MBC8590541.1"/>
    </source>
</evidence>
<dbReference type="SUPFAM" id="SSF46955">
    <property type="entry name" value="Putative DNA-binding domain"/>
    <property type="match status" value="1"/>
</dbReference>
<evidence type="ECO:0000256" key="5">
    <source>
        <dbReference type="SAM" id="Coils"/>
    </source>
</evidence>
<evidence type="ECO:0000256" key="4">
    <source>
        <dbReference type="ARBA" id="ARBA00023163"/>
    </source>
</evidence>
<dbReference type="Pfam" id="PF13411">
    <property type="entry name" value="MerR_1"/>
    <property type="match status" value="1"/>
</dbReference>
<keyword evidence="8" id="KW-1185">Reference proteome</keyword>
<dbReference type="InterPro" id="IPR000551">
    <property type="entry name" value="MerR-type_HTH_dom"/>
</dbReference>
<dbReference type="RefSeq" id="WP_249323379.1">
    <property type="nucleotide sequence ID" value="NZ_JACRTK010000002.1"/>
</dbReference>
<evidence type="ECO:0000313" key="8">
    <source>
        <dbReference type="Proteomes" id="UP000601522"/>
    </source>
</evidence>
<dbReference type="PANTHER" id="PTHR30204:SF69">
    <property type="entry name" value="MERR-FAMILY TRANSCRIPTIONAL REGULATOR"/>
    <property type="match status" value="1"/>
</dbReference>
<proteinExistence type="predicted"/>
<dbReference type="Gene3D" id="1.10.1660.10">
    <property type="match status" value="1"/>
</dbReference>
<keyword evidence="1" id="KW-0678">Repressor</keyword>
<evidence type="ECO:0000256" key="3">
    <source>
        <dbReference type="ARBA" id="ARBA00023125"/>
    </source>
</evidence>
<keyword evidence="5" id="KW-0175">Coiled coil</keyword>
<dbReference type="GO" id="GO:0003677">
    <property type="term" value="F:DNA binding"/>
    <property type="evidence" value="ECO:0007669"/>
    <property type="project" value="UniProtKB-KW"/>
</dbReference>
<feature type="coiled-coil region" evidence="5">
    <location>
        <begin position="133"/>
        <end position="193"/>
    </location>
</feature>
<dbReference type="PROSITE" id="PS50937">
    <property type="entry name" value="HTH_MERR_2"/>
    <property type="match status" value="1"/>
</dbReference>
<evidence type="ECO:0000256" key="1">
    <source>
        <dbReference type="ARBA" id="ARBA00022491"/>
    </source>
</evidence>
<keyword evidence="3" id="KW-0238">DNA-binding</keyword>
<dbReference type="InterPro" id="IPR047057">
    <property type="entry name" value="MerR_fam"/>
</dbReference>
<gene>
    <name evidence="7" type="ORF">H8689_05280</name>
</gene>
<feature type="domain" description="HTH merR-type" evidence="6">
    <location>
        <begin position="7"/>
        <end position="75"/>
    </location>
</feature>
<dbReference type="Proteomes" id="UP000601522">
    <property type="component" value="Unassembled WGS sequence"/>
</dbReference>
<dbReference type="CDD" id="cd04764">
    <property type="entry name" value="HTH_MlrA-like_sg1"/>
    <property type="match status" value="1"/>
</dbReference>
<reference evidence="7 8" key="1">
    <citation type="submission" date="2020-08" db="EMBL/GenBank/DDBJ databases">
        <title>Genome public.</title>
        <authorList>
            <person name="Liu C."/>
            <person name="Sun Q."/>
        </authorList>
    </citation>
    <scope>NUCLEOTIDE SEQUENCE [LARGE SCALE GENOMIC DNA]</scope>
    <source>
        <strain evidence="7 8">NSJ-26</strain>
    </source>
</reference>
<keyword evidence="4" id="KW-0804">Transcription</keyword>
<evidence type="ECO:0000256" key="2">
    <source>
        <dbReference type="ARBA" id="ARBA00023015"/>
    </source>
</evidence>
<dbReference type="GO" id="GO:0003700">
    <property type="term" value="F:DNA-binding transcription factor activity"/>
    <property type="evidence" value="ECO:0007669"/>
    <property type="project" value="InterPro"/>
</dbReference>
<dbReference type="PANTHER" id="PTHR30204">
    <property type="entry name" value="REDOX-CYCLING DRUG-SENSING TRANSCRIPTIONAL ACTIVATOR SOXR"/>
    <property type="match status" value="1"/>
</dbReference>
<keyword evidence="2" id="KW-0805">Transcription regulation</keyword>
<organism evidence="7 8">
    <name type="scientific">Wansuia hejianensis</name>
    <dbReference type="NCBI Taxonomy" id="2763667"/>
    <lineage>
        <taxon>Bacteria</taxon>
        <taxon>Bacillati</taxon>
        <taxon>Bacillota</taxon>
        <taxon>Clostridia</taxon>
        <taxon>Lachnospirales</taxon>
        <taxon>Lachnospiraceae</taxon>
        <taxon>Wansuia</taxon>
    </lineage>
</organism>
<evidence type="ECO:0000259" key="6">
    <source>
        <dbReference type="PROSITE" id="PS50937"/>
    </source>
</evidence>
<dbReference type="InterPro" id="IPR009061">
    <property type="entry name" value="DNA-bd_dom_put_sf"/>
</dbReference>
<sequence length="199" mass="23700">MLDYNREYTISEASEITGYAPHVLRYYEKEFNIDIPRKDSNHRYYTYKEIELIQYIKSLKEKGFGNKQINLIINSPEEIISTEEGASINIIDSNRELDSSSIALQISDAFGDIFFERLSEFLYKENRYSEELITDLKKEIITLRNDINSKERDVLLCENAKLKMKVKEQNYENLKLREELEKSKNKNQNIFKRIFKLNK</sequence>
<protein>
    <submittedName>
        <fullName evidence="7">MerR family transcriptional regulator</fullName>
    </submittedName>
</protein>
<comment type="caution">
    <text evidence="7">The sequence shown here is derived from an EMBL/GenBank/DDBJ whole genome shotgun (WGS) entry which is preliminary data.</text>
</comment>